<name>A0AAU9EK25_9FIRM</name>
<dbReference type="InterPro" id="IPR012000">
    <property type="entry name" value="Thiamin_PyroP_enz_cen_dom"/>
</dbReference>
<evidence type="ECO:0000259" key="10">
    <source>
        <dbReference type="Pfam" id="PF00205"/>
    </source>
</evidence>
<dbReference type="FunFam" id="3.40.50.970:FF:000007">
    <property type="entry name" value="Acetolactate synthase"/>
    <property type="match status" value="1"/>
</dbReference>
<dbReference type="Gene3D" id="3.40.50.1220">
    <property type="entry name" value="TPP-binding domain"/>
    <property type="match status" value="1"/>
</dbReference>
<dbReference type="Proteomes" id="UP001321786">
    <property type="component" value="Chromosome"/>
</dbReference>
<dbReference type="InterPro" id="IPR012846">
    <property type="entry name" value="Acetolactate_synth_lsu"/>
</dbReference>
<dbReference type="InterPro" id="IPR045229">
    <property type="entry name" value="TPP_enz"/>
</dbReference>
<reference evidence="13 14" key="1">
    <citation type="submission" date="2023-08" db="EMBL/GenBank/DDBJ databases">
        <title>Helicovermis profunda gen. nov., sp. nov., a novel mesophilic, fermentative bacterium within the Bacillota from a deep-sea hydrothermal vent chimney.</title>
        <authorList>
            <person name="Miyazaki U."/>
            <person name="Mizutani D."/>
            <person name="Hashimoto Y."/>
            <person name="Tame A."/>
            <person name="Sawayama S."/>
            <person name="Miyazaki J."/>
            <person name="Takai K."/>
            <person name="Nakagawa S."/>
        </authorList>
    </citation>
    <scope>NUCLEOTIDE SEQUENCE [LARGE SCALE GENOMIC DNA]</scope>
    <source>
        <strain evidence="13 14">S502</strain>
    </source>
</reference>
<comment type="cofactor">
    <cofactor evidence="9">
        <name>thiamine diphosphate</name>
        <dbReference type="ChEBI" id="CHEBI:58937"/>
    </cofactor>
    <text evidence="9">Binds 1 thiamine pyrophosphate per subunit.</text>
</comment>
<evidence type="ECO:0000256" key="8">
    <source>
        <dbReference type="ARBA" id="ARBA00048670"/>
    </source>
</evidence>
<dbReference type="GO" id="GO:0000287">
    <property type="term" value="F:magnesium ion binding"/>
    <property type="evidence" value="ECO:0007669"/>
    <property type="project" value="UniProtKB-UniRule"/>
</dbReference>
<dbReference type="InterPro" id="IPR029061">
    <property type="entry name" value="THDP-binding"/>
</dbReference>
<keyword evidence="6 9" id="KW-0786">Thiamine pyrophosphate</keyword>
<evidence type="ECO:0000256" key="4">
    <source>
        <dbReference type="ARBA" id="ARBA00013145"/>
    </source>
</evidence>
<dbReference type="InterPro" id="IPR000399">
    <property type="entry name" value="TPP-bd_CS"/>
</dbReference>
<dbReference type="GO" id="GO:0050660">
    <property type="term" value="F:flavin adenine dinucleotide binding"/>
    <property type="evidence" value="ECO:0007669"/>
    <property type="project" value="InterPro"/>
</dbReference>
<dbReference type="Gene3D" id="3.40.50.970">
    <property type="match status" value="2"/>
</dbReference>
<dbReference type="GO" id="GO:0009097">
    <property type="term" value="P:isoleucine biosynthetic process"/>
    <property type="evidence" value="ECO:0007669"/>
    <property type="project" value="TreeGrafter"/>
</dbReference>
<evidence type="ECO:0000256" key="5">
    <source>
        <dbReference type="ARBA" id="ARBA00022605"/>
    </source>
</evidence>
<dbReference type="FunFam" id="3.40.50.1220:FF:000008">
    <property type="entry name" value="Acetolactate synthase"/>
    <property type="match status" value="1"/>
</dbReference>
<accession>A0AAU9EK25</accession>
<dbReference type="PANTHER" id="PTHR18968:SF13">
    <property type="entry name" value="ACETOLACTATE SYNTHASE CATALYTIC SUBUNIT, MITOCHONDRIAL"/>
    <property type="match status" value="1"/>
</dbReference>
<dbReference type="PANTHER" id="PTHR18968">
    <property type="entry name" value="THIAMINE PYROPHOSPHATE ENZYMES"/>
    <property type="match status" value="1"/>
</dbReference>
<feature type="domain" description="Thiamine pyrophosphate enzyme TPP-binding" evidence="11">
    <location>
        <begin position="381"/>
        <end position="530"/>
    </location>
</feature>
<keyword evidence="9" id="KW-0479">Metal-binding</keyword>
<organism evidence="13 14">
    <name type="scientific">Helicovermis profundi</name>
    <dbReference type="NCBI Taxonomy" id="3065157"/>
    <lineage>
        <taxon>Bacteria</taxon>
        <taxon>Bacillati</taxon>
        <taxon>Bacillota</taxon>
        <taxon>Clostridia</taxon>
        <taxon>Helicovermis</taxon>
    </lineage>
</organism>
<comment type="pathway">
    <text evidence="1 9">Amino-acid biosynthesis; L-isoleucine biosynthesis; L-isoleucine from 2-oxobutanoate: step 1/4.</text>
</comment>
<evidence type="ECO:0000256" key="9">
    <source>
        <dbReference type="RuleBase" id="RU003591"/>
    </source>
</evidence>
<dbReference type="PROSITE" id="PS00187">
    <property type="entry name" value="TPP_ENZYMES"/>
    <property type="match status" value="1"/>
</dbReference>
<keyword evidence="9" id="KW-0460">Magnesium</keyword>
<keyword evidence="14" id="KW-1185">Reference proteome</keyword>
<evidence type="ECO:0000313" key="14">
    <source>
        <dbReference type="Proteomes" id="UP001321786"/>
    </source>
</evidence>
<dbReference type="GO" id="GO:0009099">
    <property type="term" value="P:L-valine biosynthetic process"/>
    <property type="evidence" value="ECO:0007669"/>
    <property type="project" value="TreeGrafter"/>
</dbReference>
<proteinExistence type="inferred from homology"/>
<evidence type="ECO:0000313" key="13">
    <source>
        <dbReference type="EMBL" id="BEP28319.1"/>
    </source>
</evidence>
<dbReference type="InterPro" id="IPR012001">
    <property type="entry name" value="Thiamin_PyroP_enz_TPP-bd_dom"/>
</dbReference>
<dbReference type="NCBIfam" id="TIGR00118">
    <property type="entry name" value="acolac_lg"/>
    <property type="match status" value="1"/>
</dbReference>
<dbReference type="EC" id="2.2.1.6" evidence="4 9"/>
<evidence type="ECO:0000256" key="2">
    <source>
        <dbReference type="ARBA" id="ARBA00005025"/>
    </source>
</evidence>
<keyword evidence="5 9" id="KW-0028">Amino-acid biosynthesis</keyword>
<protein>
    <recommendedName>
        <fullName evidence="4 9">Acetolactate synthase</fullName>
        <ecNumber evidence="4 9">2.2.1.6</ecNumber>
    </recommendedName>
</protein>
<dbReference type="GO" id="GO:0003984">
    <property type="term" value="F:acetolactate synthase activity"/>
    <property type="evidence" value="ECO:0007669"/>
    <property type="project" value="UniProtKB-EC"/>
</dbReference>
<dbReference type="Pfam" id="PF00205">
    <property type="entry name" value="TPP_enzyme_M"/>
    <property type="match status" value="1"/>
</dbReference>
<comment type="catalytic activity">
    <reaction evidence="8 9">
        <text>2 pyruvate + H(+) = (2S)-2-acetolactate + CO2</text>
        <dbReference type="Rhea" id="RHEA:25249"/>
        <dbReference type="ChEBI" id="CHEBI:15361"/>
        <dbReference type="ChEBI" id="CHEBI:15378"/>
        <dbReference type="ChEBI" id="CHEBI:16526"/>
        <dbReference type="ChEBI" id="CHEBI:58476"/>
        <dbReference type="EC" id="2.2.1.6"/>
    </reaction>
</comment>
<keyword evidence="7 9" id="KW-0100">Branched-chain amino acid biosynthesis</keyword>
<dbReference type="GO" id="GO:0005948">
    <property type="term" value="C:acetolactate synthase complex"/>
    <property type="evidence" value="ECO:0007669"/>
    <property type="project" value="TreeGrafter"/>
</dbReference>
<dbReference type="InterPro" id="IPR029035">
    <property type="entry name" value="DHS-like_NAD/FAD-binding_dom"/>
</dbReference>
<dbReference type="Pfam" id="PF02776">
    <property type="entry name" value="TPP_enzyme_N"/>
    <property type="match status" value="1"/>
</dbReference>
<feature type="domain" description="Thiamine pyrophosphate enzyme central" evidence="10">
    <location>
        <begin position="190"/>
        <end position="325"/>
    </location>
</feature>
<dbReference type="RefSeq" id="WP_338536645.1">
    <property type="nucleotide sequence ID" value="NZ_AP028654.1"/>
</dbReference>
<dbReference type="KEGG" id="hprf:HLPR_06500"/>
<keyword evidence="9" id="KW-0808">Transferase</keyword>
<evidence type="ECO:0000256" key="6">
    <source>
        <dbReference type="ARBA" id="ARBA00023052"/>
    </source>
</evidence>
<gene>
    <name evidence="13" type="ORF">HLPR_06500</name>
</gene>
<comment type="similarity">
    <text evidence="3 9">Belongs to the TPP enzyme family.</text>
</comment>
<evidence type="ECO:0000256" key="3">
    <source>
        <dbReference type="ARBA" id="ARBA00007812"/>
    </source>
</evidence>
<dbReference type="SUPFAM" id="SSF52467">
    <property type="entry name" value="DHS-like NAD/FAD-binding domain"/>
    <property type="match status" value="1"/>
</dbReference>
<dbReference type="AlphaFoldDB" id="A0AAU9EK25"/>
<evidence type="ECO:0000259" key="11">
    <source>
        <dbReference type="Pfam" id="PF02775"/>
    </source>
</evidence>
<sequence>MKVSDAICKFFETKNVEYVFGYPGGALLPMYESFRHSNFKHILVRNEQGAVHSASGYARISGKVGVCIATSGPGATNLITGIATAYMDSIPIVAITGQVNTEAIGKDSFQEADITGATEPFTKHNYLVKDPNDILRVLKEAFFIASSGRPGPVLIDIPRNVQDAHIDFDLSKEINILGYKPTTDGHSGQIKKIIQRIKKANRPLIYVGGGVFSAKATKELREFVKITKIPLVNTMMGLGAFPMDSPYYGGMVGFHGNEHSELILKEADLVLIIGARMSDRATMNFSSFKTDTDLIHIDIDPAEIGKNVVNQIPIVGDAKNILNSLNKKISTLKIEDWLNKVNDIKTFTENFVTTNTKTINPKIALRLLSSISPNDTIITADVGQNQIWAAKNFKYYGDRRYLTSGGLGTMGYSLSASIGAKLASPNREVICVTGDGGIQMLLAELGTLAESKAKVIILLFNNSALGMVKELQEKKYGKNAPFGIDYDLSPDFVKIAKAFSLSGERVYSNANLNKVYQKALSSEKSFLIECIVDKDFGTL</sequence>
<feature type="domain" description="Thiamine pyrophosphate enzyme N-terminal TPP-binding" evidence="12">
    <location>
        <begin position="1"/>
        <end position="114"/>
    </location>
</feature>
<dbReference type="SUPFAM" id="SSF52518">
    <property type="entry name" value="Thiamin diphosphate-binding fold (THDP-binding)"/>
    <property type="match status" value="2"/>
</dbReference>
<evidence type="ECO:0000256" key="7">
    <source>
        <dbReference type="ARBA" id="ARBA00023304"/>
    </source>
</evidence>
<dbReference type="Pfam" id="PF02775">
    <property type="entry name" value="TPP_enzyme_C"/>
    <property type="match status" value="1"/>
</dbReference>
<comment type="pathway">
    <text evidence="2 9">Amino-acid biosynthesis; L-valine biosynthesis; L-valine from pyruvate: step 1/4.</text>
</comment>
<dbReference type="CDD" id="cd07035">
    <property type="entry name" value="TPP_PYR_POX_like"/>
    <property type="match status" value="1"/>
</dbReference>
<dbReference type="GO" id="GO:0030976">
    <property type="term" value="F:thiamine pyrophosphate binding"/>
    <property type="evidence" value="ECO:0007669"/>
    <property type="project" value="UniProtKB-UniRule"/>
</dbReference>
<comment type="cofactor">
    <cofactor evidence="9">
        <name>Mg(2+)</name>
        <dbReference type="ChEBI" id="CHEBI:18420"/>
    </cofactor>
    <text evidence="9">Binds 1 Mg(2+) ion per subunit.</text>
</comment>
<dbReference type="InterPro" id="IPR011766">
    <property type="entry name" value="TPP_enzyme_TPP-bd"/>
</dbReference>
<evidence type="ECO:0000256" key="1">
    <source>
        <dbReference type="ARBA" id="ARBA00004974"/>
    </source>
</evidence>
<dbReference type="EMBL" id="AP028654">
    <property type="protein sequence ID" value="BEP28319.1"/>
    <property type="molecule type" value="Genomic_DNA"/>
</dbReference>
<evidence type="ECO:0000259" key="12">
    <source>
        <dbReference type="Pfam" id="PF02776"/>
    </source>
</evidence>